<feature type="transmembrane region" description="Helical" evidence="18">
    <location>
        <begin position="315"/>
        <end position="335"/>
    </location>
</feature>
<dbReference type="GO" id="GO:0044178">
    <property type="term" value="C:host cell Golgi membrane"/>
    <property type="evidence" value="ECO:0007669"/>
    <property type="project" value="UniProtKB-SubCell"/>
</dbReference>
<dbReference type="Proteomes" id="UP000110470">
    <property type="component" value="Genome"/>
</dbReference>
<dbReference type="GO" id="GO:0019062">
    <property type="term" value="P:virion attachment to host cell"/>
    <property type="evidence" value="ECO:0007669"/>
    <property type="project" value="UniProtKB-KW"/>
</dbReference>
<dbReference type="InterPro" id="IPR005168">
    <property type="entry name" value="Bunya_G2"/>
</dbReference>
<dbReference type="InterPro" id="IPR005167">
    <property type="entry name" value="Bunya_G1"/>
</dbReference>
<keyword evidence="12 18" id="KW-1133">Transmembrane helix</keyword>
<evidence type="ECO:0000256" key="12">
    <source>
        <dbReference type="ARBA" id="ARBA00022989"/>
    </source>
</evidence>
<organism evidence="21 22">
    <name type="scientific">Orthobunyavirus shuniense</name>
    <dbReference type="NCBI Taxonomy" id="3052440"/>
    <lineage>
        <taxon>Viruses</taxon>
        <taxon>Riboviria</taxon>
        <taxon>Orthornavirae</taxon>
        <taxon>Negarnaviricota</taxon>
        <taxon>Polyploviricotina</taxon>
        <taxon>Bunyaviricetes</taxon>
        <taxon>Elliovirales</taxon>
        <taxon>Peribunyaviridae</taxon>
        <taxon>Orthobunyavirus</taxon>
    </lineage>
</organism>
<dbReference type="GeneID" id="41324396"/>
<evidence type="ECO:0000259" key="19">
    <source>
        <dbReference type="Pfam" id="PF03557"/>
    </source>
</evidence>
<dbReference type="RefSeq" id="YP_009667050.1">
    <property type="nucleotide sequence ID" value="NC_043697.1"/>
</dbReference>
<evidence type="ECO:0000256" key="16">
    <source>
        <dbReference type="ARBA" id="ARBA00023296"/>
    </source>
</evidence>
<feature type="domain" description="Bunyavirus glycoprotein G2" evidence="20">
    <location>
        <begin position="28"/>
        <end position="308"/>
    </location>
</feature>
<evidence type="ECO:0000256" key="18">
    <source>
        <dbReference type="SAM" id="Phobius"/>
    </source>
</evidence>
<accession>A0A0A0P696</accession>
<evidence type="ECO:0000313" key="21">
    <source>
        <dbReference type="EMBL" id="AHE76169.1"/>
    </source>
</evidence>
<evidence type="ECO:0000256" key="6">
    <source>
        <dbReference type="ARBA" id="ARBA00022692"/>
    </source>
</evidence>
<evidence type="ECO:0000256" key="14">
    <source>
        <dbReference type="ARBA" id="ARBA00023180"/>
    </source>
</evidence>
<dbReference type="EMBL" id="KF153117">
    <property type="protein sequence ID" value="AHE76169.1"/>
    <property type="molecule type" value="Viral_cRNA"/>
</dbReference>
<keyword evidence="9" id="KW-1040">Host Golgi apparatus</keyword>
<evidence type="ECO:0000256" key="2">
    <source>
        <dbReference type="ARBA" id="ARBA00004252"/>
    </source>
</evidence>
<keyword evidence="22" id="KW-1185">Reference proteome</keyword>
<dbReference type="NCBIfam" id="TIGR04210">
    <property type="entry name" value="bunya_NSm"/>
    <property type="match status" value="1"/>
</dbReference>
<protein>
    <recommendedName>
        <fullName evidence="4">Envelopment polyprotein</fullName>
    </recommendedName>
    <alternativeName>
        <fullName evidence="17">M polyprotein</fullName>
    </alternativeName>
</protein>
<dbReference type="GO" id="GO:0046718">
    <property type="term" value="P:symbiont entry into host cell"/>
    <property type="evidence" value="ECO:0007669"/>
    <property type="project" value="UniProtKB-KW"/>
</dbReference>
<feature type="transmembrane region" description="Helical" evidence="18">
    <location>
        <begin position="1357"/>
        <end position="1380"/>
    </location>
</feature>
<dbReference type="Pfam" id="PF03563">
    <property type="entry name" value="Bunya_G2"/>
    <property type="match status" value="1"/>
</dbReference>
<keyword evidence="11" id="KW-1043">Host membrane</keyword>
<feature type="transmembrane region" description="Helical" evidence="18">
    <location>
        <begin position="371"/>
        <end position="395"/>
    </location>
</feature>
<evidence type="ECO:0000256" key="8">
    <source>
        <dbReference type="ARBA" id="ARBA00022804"/>
    </source>
</evidence>
<comment type="subcellular location">
    <subcellularLocation>
        <location evidence="2">Host Golgi apparatus membrane</location>
        <topology evidence="2">Multi-pass membrane protein</topology>
    </subcellularLocation>
    <subcellularLocation>
        <location evidence="3">Host endoplasmic reticulum membrane</location>
    </subcellularLocation>
    <subcellularLocation>
        <location evidence="1">Virion membrane</location>
    </subcellularLocation>
</comment>
<keyword evidence="14" id="KW-0325">Glycoprotein</keyword>
<dbReference type="GO" id="GO:0044167">
    <property type="term" value="C:host cell endoplasmic reticulum membrane"/>
    <property type="evidence" value="ECO:0007669"/>
    <property type="project" value="UniProtKB-SubCell"/>
</dbReference>
<evidence type="ECO:0000256" key="17">
    <source>
        <dbReference type="ARBA" id="ARBA00031199"/>
    </source>
</evidence>
<proteinExistence type="predicted"/>
<keyword evidence="16" id="KW-1160">Virus entry into host cell</keyword>
<evidence type="ECO:0000256" key="9">
    <source>
        <dbReference type="ARBA" id="ARBA00022812"/>
    </source>
</evidence>
<reference evidence="21 22" key="1">
    <citation type="journal article" date="2014" name="Arch. Virol.">
        <title>Genomic and phylogenetic characterization of Shuni virus.</title>
        <authorList>
            <person name="van Eeden C."/>
            <person name="Harders F."/>
            <person name="Kortekaas J."/>
            <person name="Bossers A."/>
            <person name="Venter M."/>
        </authorList>
    </citation>
    <scope>NUCLEOTIDE SEQUENCE [LARGE SCALE GENOMIC DNA]</scope>
    <source>
        <strain evidence="21">SAE1809</strain>
    </source>
</reference>
<keyword evidence="5" id="KW-0945">Host-virus interaction</keyword>
<feature type="transmembrane region" description="Helical" evidence="18">
    <location>
        <begin position="234"/>
        <end position="252"/>
    </location>
</feature>
<keyword evidence="10" id="KW-0946">Virion</keyword>
<evidence type="ECO:0000256" key="7">
    <source>
        <dbReference type="ARBA" id="ARBA00022729"/>
    </source>
</evidence>
<dbReference type="GO" id="GO:0044003">
    <property type="term" value="P:symbiont-mediated perturbation of host process"/>
    <property type="evidence" value="ECO:0007669"/>
    <property type="project" value="InterPro"/>
</dbReference>
<evidence type="ECO:0000256" key="15">
    <source>
        <dbReference type="ARBA" id="ARBA00023184"/>
    </source>
</evidence>
<evidence type="ECO:0000313" key="22">
    <source>
        <dbReference type="Proteomes" id="UP000110470"/>
    </source>
</evidence>
<dbReference type="InterPro" id="IPR026400">
    <property type="entry name" value="Bunya_nonstruc_pro_NSm"/>
</dbReference>
<keyword evidence="15" id="KW-1038">Host endoplasmic reticulum</keyword>
<feature type="transmembrane region" description="Helical" evidence="18">
    <location>
        <begin position="445"/>
        <end position="462"/>
    </location>
</feature>
<evidence type="ECO:0000256" key="13">
    <source>
        <dbReference type="ARBA" id="ARBA00023136"/>
    </source>
</evidence>
<evidence type="ECO:0000256" key="5">
    <source>
        <dbReference type="ARBA" id="ARBA00022581"/>
    </source>
</evidence>
<keyword evidence="6 18" id="KW-0812">Transmembrane</keyword>
<keyword evidence="7" id="KW-0732">Signal</keyword>
<evidence type="ECO:0000259" key="20">
    <source>
        <dbReference type="Pfam" id="PF03563"/>
    </source>
</evidence>
<feature type="domain" description="Bunyavirus glycoprotein G1" evidence="19">
    <location>
        <begin position="548"/>
        <end position="1343"/>
    </location>
</feature>
<dbReference type="Pfam" id="PF03557">
    <property type="entry name" value="Bunya_G1"/>
    <property type="match status" value="1"/>
</dbReference>
<evidence type="ECO:0000256" key="10">
    <source>
        <dbReference type="ARBA" id="ARBA00022844"/>
    </source>
</evidence>
<evidence type="ECO:0000256" key="3">
    <source>
        <dbReference type="ARBA" id="ARBA00004625"/>
    </source>
</evidence>
<feature type="transmembrane region" description="Helical" evidence="18">
    <location>
        <begin position="210"/>
        <end position="228"/>
    </location>
</feature>
<sequence>MFLKVFIIFALFNTGVPIPLKEGTTGSRCFANGELVKTVNTTLIPSEVCVKDDISIIKSNGEHYKKGDILGAVIKYYRLYQIKDWATCNPILDNHGTFMLLDIDNTGMLIPKMHTCREECDITLNKDTAEIILNSYRLNHYRISGSMHISGWFKNKIDIPLENTCETIDVTCGLKTMSFHACFHTHKSCIRYFKGSMLPEITIEAMCQNIELIIIGAVIFFGSIFLIILTKTYIVYLFIPIFYPVVKVYAILYNRYFKLCKKCLLAVHPFTNCSTICICGMAYGNTESLRLHRLCKSCDGYKALPKARKLCKSKVSNIILCACSALIFFSFITPINAECFTLEDLPDEFTACKQQVEEDTRMSKLRVVLDIIIILLGCMTPFMTKILIKAIYVVCPFCGMLHKRRGLKMADGMTNYCLMCICSTDKGLTYHRASTRCYSPTKIKIIYSWLLMLLITNALTIVDANDKVDCTNLKDGDIAIEKVSQCIAIHQNYTEAAKNLEDILNEYSIVDQQEKAEIKNANINCKTINKAIEGLSVLETQAFYEQVKSKMCPIDVNDITKPNSASNLQWKTLARTYTLALCNEHPHKHICKCMSAFTYCTSTNTDHGGEMRKFYEHKIDNFEHDVKIVLRIIKYMVPGLGSTLLQKIEESRKYSELVHIVGKLLPKAEKNIQMKGVLQFATQLLTYNVSIVSETPNIVAMSLIKSEGQSVTGKLPGTAPLNICTNSKKVICFSPRGISQPYDYIMCEDKLYKWPQDGVYRHNKNSGEACARDTHCISTFEPATRGVERRICESYETTYADDIYSNAISECIVTKFGTCTVKSSTWPFAVCQGVYYYTSARQHSKTHDITKYCLSSTCKEKRYPFRSDYCSNTVWDSTYRTKLNMKHISHPDIENYISALQSDIANDLTTHHFRPTKNLPSIAPTYNGITIQGDKISSGIRNAFIEGKLPAIAGLASGLDVHMPDGTNLFSIIIYVKKISIKSNYQYIYSTGPTVSINVKHNEYCTGKCPESIPSDLNWLTFSREHSSSWGCEEWGCIAINEGCVFGSCQDVIKPEMKVYKRIGSETKEVEVCITTAHETFCNNVDVLQPLISQRIQLDLQSITTTNMPPIIAVKNGKIYTGDINDLGVTAKKCGSVQSTDNGILGSGNVKFDYICHAFNRKDIIVRRCYENAYESCKFLDMREDLAMMSGMSNEVHMKISNVGTISYKIMLGDFDYDLFTEHASLNLDALKCGGCKSCPDGMHCSFKANTDKIVLCKIVSNCVSFLNNIIIDPEQNDYSLKLDCSELISDIEINICNAKLKARPTLIKQVPKISLASIDESTYIEQHDDRCSTWLCRVRDEGINAILSPIFGKLSYYWMVTIYTVLAIISLIILLYVLIPFCKRIKGILEYNERVYQIENKFK</sequence>
<evidence type="ECO:0000256" key="1">
    <source>
        <dbReference type="ARBA" id="ARBA00004182"/>
    </source>
</evidence>
<dbReference type="GO" id="GO:0055036">
    <property type="term" value="C:virion membrane"/>
    <property type="evidence" value="ECO:0007669"/>
    <property type="project" value="UniProtKB-SubCell"/>
</dbReference>
<keyword evidence="8" id="KW-1161">Viral attachment to host cell</keyword>
<evidence type="ECO:0000256" key="11">
    <source>
        <dbReference type="ARBA" id="ARBA00022870"/>
    </source>
</evidence>
<name>A0A0A0P696_9VIRU</name>
<dbReference type="KEGG" id="vg:41324396"/>
<keyword evidence="13 18" id="KW-0472">Membrane</keyword>
<evidence type="ECO:0000256" key="4">
    <source>
        <dbReference type="ARBA" id="ARBA00015294"/>
    </source>
</evidence>